<sequence length="232" mass="27165">MCFGLDVPIRTVGDYLKRWGFTPQKPIKKAYQRNEEHVRHWLAEEFPKIKRQAKAEDADIFWGDETGIRNDESKGRSYAPKGKTPVQKVNPVREKINMISAITNQGKVHFMFYRETMTAQLLIEFMERLIRHHERKVFLILDNLRVHHSKTLEEFLSENAAFIRVFFLPSYSPGLNSDEYLNRDLKSNLNNKPLVQANGKLEEHAKEHMGMLSPQTEKIKKLFDAETMKYAS</sequence>
<dbReference type="GO" id="GO:0003676">
    <property type="term" value="F:nucleic acid binding"/>
    <property type="evidence" value="ECO:0007669"/>
    <property type="project" value="InterPro"/>
</dbReference>
<dbReference type="Pfam" id="PF13592">
    <property type="entry name" value="HTH_33"/>
    <property type="match status" value="1"/>
</dbReference>
<evidence type="ECO:0000259" key="1">
    <source>
        <dbReference type="Pfam" id="PF13358"/>
    </source>
</evidence>
<dbReference type="NCBIfam" id="NF033545">
    <property type="entry name" value="transpos_IS630"/>
    <property type="match status" value="1"/>
</dbReference>
<proteinExistence type="predicted"/>
<gene>
    <name evidence="3" type="ORF">SDC9_168336</name>
</gene>
<feature type="domain" description="Tc1-like transposase DDE" evidence="1">
    <location>
        <begin position="60"/>
        <end position="195"/>
    </location>
</feature>
<dbReference type="InterPro" id="IPR038717">
    <property type="entry name" value="Tc1-like_DDE_dom"/>
</dbReference>
<dbReference type="PANTHER" id="PTHR46564">
    <property type="entry name" value="TRANSPOSASE"/>
    <property type="match status" value="1"/>
</dbReference>
<dbReference type="Gene3D" id="3.30.420.10">
    <property type="entry name" value="Ribonuclease H-like superfamily/Ribonuclease H"/>
    <property type="match status" value="1"/>
</dbReference>
<dbReference type="AlphaFoldDB" id="A0A645G275"/>
<feature type="domain" description="Winged helix-turn helix" evidence="2">
    <location>
        <begin position="3"/>
        <end position="44"/>
    </location>
</feature>
<evidence type="ECO:0000313" key="3">
    <source>
        <dbReference type="EMBL" id="MPN20957.1"/>
    </source>
</evidence>
<evidence type="ECO:0000259" key="2">
    <source>
        <dbReference type="Pfam" id="PF13592"/>
    </source>
</evidence>
<dbReference type="InterPro" id="IPR025959">
    <property type="entry name" value="Winged_HTH_dom"/>
</dbReference>
<dbReference type="PANTHER" id="PTHR46564:SF1">
    <property type="entry name" value="TRANSPOSASE"/>
    <property type="match status" value="1"/>
</dbReference>
<name>A0A645G275_9ZZZZ</name>
<dbReference type="InterPro" id="IPR036397">
    <property type="entry name" value="RNaseH_sf"/>
</dbReference>
<dbReference type="InterPro" id="IPR047655">
    <property type="entry name" value="Transpos_IS630-like"/>
</dbReference>
<accession>A0A645G275</accession>
<reference evidence="3" key="1">
    <citation type="submission" date="2019-08" db="EMBL/GenBank/DDBJ databases">
        <authorList>
            <person name="Kucharzyk K."/>
            <person name="Murdoch R.W."/>
            <person name="Higgins S."/>
            <person name="Loffler F."/>
        </authorList>
    </citation>
    <scope>NUCLEOTIDE SEQUENCE</scope>
</reference>
<dbReference type="EMBL" id="VSSQ01068818">
    <property type="protein sequence ID" value="MPN20957.1"/>
    <property type="molecule type" value="Genomic_DNA"/>
</dbReference>
<organism evidence="3">
    <name type="scientific">bioreactor metagenome</name>
    <dbReference type="NCBI Taxonomy" id="1076179"/>
    <lineage>
        <taxon>unclassified sequences</taxon>
        <taxon>metagenomes</taxon>
        <taxon>ecological metagenomes</taxon>
    </lineage>
</organism>
<comment type="caution">
    <text evidence="3">The sequence shown here is derived from an EMBL/GenBank/DDBJ whole genome shotgun (WGS) entry which is preliminary data.</text>
</comment>
<dbReference type="Pfam" id="PF13358">
    <property type="entry name" value="DDE_3"/>
    <property type="match status" value="1"/>
</dbReference>
<protein>
    <submittedName>
        <fullName evidence="3">IS630 family transposase ISPa47</fullName>
    </submittedName>
</protein>